<organism evidence="2 3">
    <name type="scientific">Thalassovita mediterranea</name>
    <dbReference type="NCBI Taxonomy" id="340021"/>
    <lineage>
        <taxon>Bacteria</taxon>
        <taxon>Pseudomonadati</taxon>
        <taxon>Pseudomonadota</taxon>
        <taxon>Alphaproteobacteria</taxon>
        <taxon>Rhodobacterales</taxon>
        <taxon>Roseobacteraceae</taxon>
        <taxon>Thalassovita</taxon>
    </lineage>
</organism>
<dbReference type="GO" id="GO:0016787">
    <property type="term" value="F:hydrolase activity"/>
    <property type="evidence" value="ECO:0007669"/>
    <property type="project" value="UniProtKB-KW"/>
</dbReference>
<feature type="domain" description="KANL3/Tex30 alpha/beta hydrolase-like" evidence="1">
    <location>
        <begin position="14"/>
        <end position="211"/>
    </location>
</feature>
<dbReference type="SUPFAM" id="SSF53474">
    <property type="entry name" value="alpha/beta-Hydrolases"/>
    <property type="match status" value="1"/>
</dbReference>
<dbReference type="InterPro" id="IPR026555">
    <property type="entry name" value="NSL3/Tex30"/>
</dbReference>
<dbReference type="STRING" id="340021.TM5383_01500"/>
<evidence type="ECO:0000313" key="2">
    <source>
        <dbReference type="EMBL" id="CUH84292.1"/>
    </source>
</evidence>
<name>A0A0P1H3J3_9RHOB</name>
<dbReference type="InterPro" id="IPR029058">
    <property type="entry name" value="AB_hydrolase_fold"/>
</dbReference>
<dbReference type="InterPro" id="IPR046879">
    <property type="entry name" value="KANL3/Tex30_Abhydrolase"/>
</dbReference>
<keyword evidence="2" id="KW-0378">Hydrolase</keyword>
<gene>
    <name evidence="2" type="ORF">TM5383_01500</name>
</gene>
<proteinExistence type="predicted"/>
<dbReference type="Gene3D" id="3.40.50.1820">
    <property type="entry name" value="alpha/beta hydrolase"/>
    <property type="match status" value="1"/>
</dbReference>
<keyword evidence="3" id="KW-1185">Reference proteome</keyword>
<reference evidence="2 3" key="1">
    <citation type="submission" date="2015-09" db="EMBL/GenBank/DDBJ databases">
        <authorList>
            <consortium name="Swine Surveillance"/>
        </authorList>
    </citation>
    <scope>NUCLEOTIDE SEQUENCE [LARGE SCALE GENOMIC DNA]</scope>
    <source>
        <strain evidence="2 3">CECT 8383</strain>
    </source>
</reference>
<dbReference type="PANTHER" id="PTHR13136">
    <property type="entry name" value="TESTIS DEVELOPMENT PROTEIN PRTD"/>
    <property type="match status" value="1"/>
</dbReference>
<sequence length="215" mass="23421">MKVDLLFDGPDNAAATVLFAHGAGAAMDSPVMTQIAAGFAARGLGVARFEFDYMAARRRGGAKRPPPKMPPLCDEFRAAIAALRDVRPDGRLIIGGKSMGGRVASLIVQDLWQQGLVQGLMCFGYPFHPRGKPDSLRTEHLYDLQVPSLICQGSRDPLGNLDEVTGYGLPDPVELFWLEDGDHDLKPRKRQTGVDHTTALPNCCEAAAEWVRRLP</sequence>
<evidence type="ECO:0000259" key="1">
    <source>
        <dbReference type="Pfam" id="PF20408"/>
    </source>
</evidence>
<dbReference type="Proteomes" id="UP000051681">
    <property type="component" value="Unassembled WGS sequence"/>
</dbReference>
<evidence type="ECO:0000313" key="3">
    <source>
        <dbReference type="Proteomes" id="UP000051681"/>
    </source>
</evidence>
<dbReference type="Pfam" id="PF20408">
    <property type="entry name" value="Abhydrolase_11"/>
    <property type="match status" value="1"/>
</dbReference>
<dbReference type="PANTHER" id="PTHR13136:SF11">
    <property type="entry name" value="TESTIS-EXPRESSED PROTEIN 30"/>
    <property type="match status" value="1"/>
</dbReference>
<accession>A0A0P1H3J3</accession>
<dbReference type="AlphaFoldDB" id="A0A0P1H3J3"/>
<protein>
    <submittedName>
        <fullName evidence="2">Alpha/beta hydrolase family protein</fullName>
    </submittedName>
</protein>
<dbReference type="EMBL" id="CYSF01000006">
    <property type="protein sequence ID" value="CUH84292.1"/>
    <property type="molecule type" value="Genomic_DNA"/>
</dbReference>